<dbReference type="AlphaFoldDB" id="A0A815VLV7"/>
<comment type="cofactor">
    <cofactor evidence="1">
        <name>Mg(2+)</name>
        <dbReference type="ChEBI" id="CHEBI:18420"/>
    </cofactor>
</comment>
<dbReference type="GO" id="GO:0006310">
    <property type="term" value="P:DNA recombination"/>
    <property type="evidence" value="ECO:0007669"/>
    <property type="project" value="UniProtKB-KW"/>
</dbReference>
<dbReference type="Gene3D" id="3.60.10.10">
    <property type="entry name" value="Endonuclease/exonuclease/phosphatase"/>
    <property type="match status" value="1"/>
</dbReference>
<dbReference type="EMBL" id="CAJNOJ010000546">
    <property type="protein sequence ID" value="CAF1481232.1"/>
    <property type="molecule type" value="Genomic_DNA"/>
</dbReference>
<dbReference type="GO" id="GO:0016787">
    <property type="term" value="F:hydrolase activity"/>
    <property type="evidence" value="ECO:0007669"/>
    <property type="project" value="UniProtKB-KW"/>
</dbReference>
<keyword evidence="5" id="KW-1185">Reference proteome</keyword>
<dbReference type="InterPro" id="IPR051055">
    <property type="entry name" value="PIF1_helicase"/>
</dbReference>
<gene>
    <name evidence="3" type="ORF">EDS130_LOCUS41449</name>
    <name evidence="4" type="ORF">XAT740_LOCUS41388</name>
</gene>
<dbReference type="CDD" id="cd18809">
    <property type="entry name" value="SF1_C_RecD"/>
    <property type="match status" value="1"/>
</dbReference>
<dbReference type="EMBL" id="CAJNOR010004835">
    <property type="protein sequence ID" value="CAF1529959.1"/>
    <property type="molecule type" value="Genomic_DNA"/>
</dbReference>
<dbReference type="Proteomes" id="UP000663828">
    <property type="component" value="Unassembled WGS sequence"/>
</dbReference>
<keyword evidence="1" id="KW-0233">DNA recombination</keyword>
<organism evidence="4 5">
    <name type="scientific">Adineta ricciae</name>
    <name type="common">Rotifer</name>
    <dbReference type="NCBI Taxonomy" id="249248"/>
    <lineage>
        <taxon>Eukaryota</taxon>
        <taxon>Metazoa</taxon>
        <taxon>Spiralia</taxon>
        <taxon>Gnathifera</taxon>
        <taxon>Rotifera</taxon>
        <taxon>Eurotatoria</taxon>
        <taxon>Bdelloidea</taxon>
        <taxon>Adinetida</taxon>
        <taxon>Adinetidae</taxon>
        <taxon>Adineta</taxon>
    </lineage>
</organism>
<evidence type="ECO:0000313" key="5">
    <source>
        <dbReference type="Proteomes" id="UP000663828"/>
    </source>
</evidence>
<comment type="similarity">
    <text evidence="1">Belongs to the helicase family.</text>
</comment>
<feature type="domain" description="DNA helicase Pif1-like DEAD-box helicase" evidence="2">
    <location>
        <begin position="252"/>
        <end position="468"/>
    </location>
</feature>
<dbReference type="InterPro" id="IPR027417">
    <property type="entry name" value="P-loop_NTPase"/>
</dbReference>
<dbReference type="EC" id="5.6.2.3" evidence="1"/>
<evidence type="ECO:0000259" key="2">
    <source>
        <dbReference type="Pfam" id="PF05970"/>
    </source>
</evidence>
<dbReference type="OrthoDB" id="416437at2759"/>
<keyword evidence="1" id="KW-0547">Nucleotide-binding</keyword>
<dbReference type="Pfam" id="PF05970">
    <property type="entry name" value="PIF1"/>
    <property type="match status" value="1"/>
</dbReference>
<dbReference type="GO" id="GO:0000723">
    <property type="term" value="P:telomere maintenance"/>
    <property type="evidence" value="ECO:0007669"/>
    <property type="project" value="InterPro"/>
</dbReference>
<evidence type="ECO:0000313" key="3">
    <source>
        <dbReference type="EMBL" id="CAF1481232.1"/>
    </source>
</evidence>
<keyword evidence="1" id="KW-0378">Hydrolase</keyword>
<dbReference type="GO" id="GO:0043139">
    <property type="term" value="F:5'-3' DNA helicase activity"/>
    <property type="evidence" value="ECO:0007669"/>
    <property type="project" value="UniProtKB-EC"/>
</dbReference>
<comment type="caution">
    <text evidence="4">The sequence shown here is derived from an EMBL/GenBank/DDBJ whole genome shotgun (WGS) entry which is preliminary data.</text>
</comment>
<keyword evidence="1" id="KW-0227">DNA damage</keyword>
<dbReference type="GO" id="GO:0006281">
    <property type="term" value="P:DNA repair"/>
    <property type="evidence" value="ECO:0007669"/>
    <property type="project" value="UniProtKB-KW"/>
</dbReference>
<accession>A0A815VLV7</accession>
<keyword evidence="1" id="KW-0234">DNA repair</keyword>
<evidence type="ECO:0000256" key="1">
    <source>
        <dbReference type="RuleBase" id="RU363044"/>
    </source>
</evidence>
<reference evidence="4" key="1">
    <citation type="submission" date="2021-02" db="EMBL/GenBank/DDBJ databases">
        <authorList>
            <person name="Nowell W R."/>
        </authorList>
    </citation>
    <scope>NUCLEOTIDE SEQUENCE</scope>
</reference>
<keyword evidence="1" id="KW-0067">ATP-binding</keyword>
<dbReference type="PANTHER" id="PTHR47642">
    <property type="entry name" value="ATP-DEPENDENT DNA HELICASE"/>
    <property type="match status" value="1"/>
</dbReference>
<dbReference type="GO" id="GO:0005524">
    <property type="term" value="F:ATP binding"/>
    <property type="evidence" value="ECO:0007669"/>
    <property type="project" value="UniProtKB-KW"/>
</dbReference>
<dbReference type="Gene3D" id="3.40.50.300">
    <property type="entry name" value="P-loop containing nucleotide triphosphate hydrolases"/>
    <property type="match status" value="2"/>
</dbReference>
<dbReference type="SUPFAM" id="SSF56219">
    <property type="entry name" value="DNase I-like"/>
    <property type="match status" value="1"/>
</dbReference>
<dbReference type="PANTHER" id="PTHR47642:SF5">
    <property type="entry name" value="ATP-DEPENDENT DNA HELICASE"/>
    <property type="match status" value="1"/>
</dbReference>
<comment type="catalytic activity">
    <reaction evidence="1">
        <text>ATP + H2O = ADP + phosphate + H(+)</text>
        <dbReference type="Rhea" id="RHEA:13065"/>
        <dbReference type="ChEBI" id="CHEBI:15377"/>
        <dbReference type="ChEBI" id="CHEBI:15378"/>
        <dbReference type="ChEBI" id="CHEBI:30616"/>
        <dbReference type="ChEBI" id="CHEBI:43474"/>
        <dbReference type="ChEBI" id="CHEBI:456216"/>
        <dbReference type="EC" id="5.6.2.3"/>
    </reaction>
</comment>
<evidence type="ECO:0000313" key="4">
    <source>
        <dbReference type="EMBL" id="CAF1529959.1"/>
    </source>
</evidence>
<sequence>MPLVYSSRGFVFVPSHSNSCRFLKSREALQQLNPNDQNIYMSNLADKYFDRPFDKEFDICMADFASNYEIFAVKRVSKNPRTPIKYLRTLNFAVKKRVGKSAIIRFPHFHRENDTENYFENLLSLYLPIRNRNELKKPYELFYEEGEMYDNRAKCNRKVKDIVCENRKKYEAHFEMADELKTIFDDFSTERKEDEWASIVCNSEKNRQLNEEIICENNPDFDMLRYKSKKNFLTNLKQMFRGSDEMRPLLECMNEEQQKIFYYVRNWCLRRLHNSSVEPLRLFITGGAGTGKSHLLKCLQYEATRIFARKKHLETDENIDLIHTLITAYTGAAAVNVGGVTIHSAFGLSIKSDRLRESLSCEKLNSYRCKLGSLKLLFIDEISLVPVNLWGAIHARLGQIMGIQSNTVCFGNIGIITIGDFYQCPPVGSCSIYNSMLWIDHFEMTEMNTNERQKECGSFSEMLNRIRKLKKKEEMIKQDRNILEKCHQRYLNKEYSVQALHLFAKNIDVDEHNNEILDRICNDIKVFYEIDKKGNQVKLCQSRYGKILHAPLRLAKDARIMITNNICVADGLANGVTGRIVDFIENKYKEIVRIVIKCDSPSAGTLHRTSCQHCHNRDTVCVERNSENDDKYENSSTDSSLNKQFPLKLSWAMTIHKAQGLTVDELILSTKDLFGCGMGYTGLSRNKRIESLFLKDLHLEKFYCDPNVDAVLSQMKRLKTADLFIEKSEYLNILFHNIEGLQSNIVALRSHYLTKKAAIICLAETWEKKNNNDDDKVLEIEGYQFLGRTRFDSYKDKHPLKLLKHGGVGVYYRNDIQIIDVTLSEVIRLEYIMIESIEKNVLLIVCYRSPQQEKKEFLKNLKYLLKAIDIKKRILIIGDLNGNSLSDSNKTISKGLHDLGFINIFDRVSTTNDQTSIDCIHTNFISKKSYFREVSGSFYSYHEPICISVDLNGTPIDITKEIETVENIDLKI</sequence>
<keyword evidence="1" id="KW-0347">Helicase</keyword>
<protein>
    <recommendedName>
        <fullName evidence="1">ATP-dependent DNA helicase</fullName>
        <ecNumber evidence="1">5.6.2.3</ecNumber>
    </recommendedName>
</protein>
<name>A0A815VLV7_ADIRI</name>
<dbReference type="InterPro" id="IPR010285">
    <property type="entry name" value="DNA_helicase_pif1-like_DEAD"/>
</dbReference>
<dbReference type="SUPFAM" id="SSF52540">
    <property type="entry name" value="P-loop containing nucleoside triphosphate hydrolases"/>
    <property type="match status" value="2"/>
</dbReference>
<dbReference type="Proteomes" id="UP000663852">
    <property type="component" value="Unassembled WGS sequence"/>
</dbReference>
<dbReference type="InterPro" id="IPR036691">
    <property type="entry name" value="Endo/exonu/phosph_ase_sf"/>
</dbReference>
<proteinExistence type="inferred from homology"/>